<keyword evidence="2" id="KW-1185">Reference proteome</keyword>
<dbReference type="InterPro" id="IPR032378">
    <property type="entry name" value="ZC3H15/TMA46_C"/>
</dbReference>
<dbReference type="SMART" id="SM00591">
    <property type="entry name" value="RWD"/>
    <property type="match status" value="1"/>
</dbReference>
<evidence type="ECO:0000313" key="3">
    <source>
        <dbReference type="WBParaSite" id="sdigi.contig18.g1615.t1"/>
    </source>
</evidence>
<dbReference type="Proteomes" id="UP000887581">
    <property type="component" value="Unplaced"/>
</dbReference>
<organism evidence="2 3">
    <name type="scientific">Setaria digitata</name>
    <dbReference type="NCBI Taxonomy" id="48799"/>
    <lineage>
        <taxon>Eukaryota</taxon>
        <taxon>Metazoa</taxon>
        <taxon>Ecdysozoa</taxon>
        <taxon>Nematoda</taxon>
        <taxon>Chromadorea</taxon>
        <taxon>Rhabditida</taxon>
        <taxon>Spirurina</taxon>
        <taxon>Spiruromorpha</taxon>
        <taxon>Filarioidea</taxon>
        <taxon>Setariidae</taxon>
        <taxon>Setaria</taxon>
    </lineage>
</organism>
<dbReference type="InterPro" id="IPR016135">
    <property type="entry name" value="UBQ-conjugating_enzyme/RWD"/>
</dbReference>
<sequence length="234" mass="27185">MDHRETQIEELETLGVIYPDELEVVCNEYPNIALRISLQSHQDKELPHMFEVTVALRLSATYPDVVPEIEILGLENIFSCERIEKVQRTLYDVAQENLGMPMVFTIVSGLQDEIGHLVEDLQNEKIKAEEKAKEEKEAQERKKFEGTRVTPEAFMEWKRKFDTEMLAVEEKKRMIREAEMVGKMTGRQLFLRDATLNLSDVALMQVAGNEIEFDESLFDEVGVFTRWYYGTETL</sequence>
<accession>A0A915PPN9</accession>
<feature type="domain" description="RWD" evidence="1">
    <location>
        <begin position="9"/>
        <end position="117"/>
    </location>
</feature>
<evidence type="ECO:0000313" key="2">
    <source>
        <dbReference type="Proteomes" id="UP000887581"/>
    </source>
</evidence>
<dbReference type="WBParaSite" id="sdigi.contig18.g1615.t1">
    <property type="protein sequence ID" value="sdigi.contig18.g1615.t1"/>
    <property type="gene ID" value="sdigi.contig18.g1615"/>
</dbReference>
<dbReference type="PROSITE" id="PS50908">
    <property type="entry name" value="RWD"/>
    <property type="match status" value="1"/>
</dbReference>
<protein>
    <submittedName>
        <fullName evidence="3">RWD domain-containing protein</fullName>
    </submittedName>
</protein>
<name>A0A915PPN9_9BILA</name>
<dbReference type="Pfam" id="PF05773">
    <property type="entry name" value="RWD"/>
    <property type="match status" value="1"/>
</dbReference>
<dbReference type="InterPro" id="IPR006575">
    <property type="entry name" value="RWD_dom"/>
</dbReference>
<dbReference type="InterPro" id="IPR040213">
    <property type="entry name" value="GIR2-like"/>
</dbReference>
<proteinExistence type="predicted"/>
<dbReference type="AlphaFoldDB" id="A0A915PPN9"/>
<dbReference type="Gene3D" id="3.10.110.10">
    <property type="entry name" value="Ubiquitin Conjugating Enzyme"/>
    <property type="match status" value="1"/>
</dbReference>
<reference evidence="3" key="1">
    <citation type="submission" date="2022-11" db="UniProtKB">
        <authorList>
            <consortium name="WormBaseParasite"/>
        </authorList>
    </citation>
    <scope>IDENTIFICATION</scope>
</reference>
<evidence type="ECO:0000259" key="1">
    <source>
        <dbReference type="PROSITE" id="PS50908"/>
    </source>
</evidence>
<dbReference type="Pfam" id="PF16543">
    <property type="entry name" value="DFRP_C"/>
    <property type="match status" value="1"/>
</dbReference>
<dbReference type="PANTHER" id="PTHR12292">
    <property type="entry name" value="RWD DOMAIN-CONTAINING PROTEIN"/>
    <property type="match status" value="1"/>
</dbReference>
<dbReference type="SUPFAM" id="SSF54495">
    <property type="entry name" value="UBC-like"/>
    <property type="match status" value="1"/>
</dbReference>